<name>A0A1U9KHS3_ACEAC</name>
<dbReference type="Proteomes" id="UP000188937">
    <property type="component" value="Chromosome"/>
</dbReference>
<dbReference type="AlphaFoldDB" id="A0A1U9KHS3"/>
<accession>A0A1U9KHS3</accession>
<reference evidence="2 3" key="1">
    <citation type="submission" date="2016-03" db="EMBL/GenBank/DDBJ databases">
        <title>Acetic acid bacteria sequencing.</title>
        <authorList>
            <person name="Brandt J."/>
            <person name="Jakob F."/>
            <person name="Vogel R.F."/>
        </authorList>
    </citation>
    <scope>NUCLEOTIDE SEQUENCE [LARGE SCALE GENOMIC DNA]</scope>
    <source>
        <strain evidence="2 3">TMW2.1153</strain>
    </source>
</reference>
<dbReference type="RefSeq" id="WP_077813389.1">
    <property type="nucleotide sequence ID" value="NZ_CP014692.1"/>
</dbReference>
<protein>
    <submittedName>
        <fullName evidence="2">Uncharacterized protein</fullName>
    </submittedName>
</protein>
<evidence type="ECO:0000313" key="2">
    <source>
        <dbReference type="EMBL" id="AQS85333.1"/>
    </source>
</evidence>
<sequence length="81" mass="8972">MKNIFKNLKSIKPDFSRIASPDADGVENRPEKLMFIIMIVLASLSMLLYIGGSFVNAIRMSEQPAPVEQHAPVAQPDSTQQ</sequence>
<evidence type="ECO:0000313" key="3">
    <source>
        <dbReference type="Proteomes" id="UP000188937"/>
    </source>
</evidence>
<keyword evidence="1" id="KW-1133">Transmembrane helix</keyword>
<organism evidence="2 3">
    <name type="scientific">Acetobacter aceti</name>
    <dbReference type="NCBI Taxonomy" id="435"/>
    <lineage>
        <taxon>Bacteria</taxon>
        <taxon>Pseudomonadati</taxon>
        <taxon>Pseudomonadota</taxon>
        <taxon>Alphaproteobacteria</taxon>
        <taxon>Acetobacterales</taxon>
        <taxon>Acetobacteraceae</taxon>
        <taxon>Acetobacter</taxon>
        <taxon>Acetobacter subgen. Acetobacter</taxon>
    </lineage>
</organism>
<keyword evidence="3" id="KW-1185">Reference proteome</keyword>
<keyword evidence="1" id="KW-0812">Transmembrane</keyword>
<dbReference type="OrthoDB" id="9890189at2"/>
<dbReference type="EMBL" id="CP014692">
    <property type="protein sequence ID" value="AQS85333.1"/>
    <property type="molecule type" value="Genomic_DNA"/>
</dbReference>
<keyword evidence="1" id="KW-0472">Membrane</keyword>
<proteinExistence type="predicted"/>
<dbReference type="STRING" id="435.A0U92_11650"/>
<dbReference type="KEGG" id="aace:A0U92_11650"/>
<evidence type="ECO:0000256" key="1">
    <source>
        <dbReference type="SAM" id="Phobius"/>
    </source>
</evidence>
<gene>
    <name evidence="2" type="ORF">A0U92_11650</name>
</gene>
<feature type="transmembrane region" description="Helical" evidence="1">
    <location>
        <begin position="33"/>
        <end position="51"/>
    </location>
</feature>